<dbReference type="PANTHER" id="PTHR46876:SF1">
    <property type="entry name" value="LOW-DENSITY LIPOPROTEIN RECEPTOR-RELATED PROTEIN 11"/>
    <property type="match status" value="1"/>
</dbReference>
<evidence type="ECO:0000256" key="5">
    <source>
        <dbReference type="ARBA" id="ARBA00023136"/>
    </source>
</evidence>
<organism evidence="13 14">
    <name type="scientific">Nesidiocoris tenuis</name>
    <dbReference type="NCBI Taxonomy" id="355587"/>
    <lineage>
        <taxon>Eukaryota</taxon>
        <taxon>Metazoa</taxon>
        <taxon>Ecdysozoa</taxon>
        <taxon>Arthropoda</taxon>
        <taxon>Hexapoda</taxon>
        <taxon>Insecta</taxon>
        <taxon>Pterygota</taxon>
        <taxon>Neoptera</taxon>
        <taxon>Paraneoptera</taxon>
        <taxon>Hemiptera</taxon>
        <taxon>Heteroptera</taxon>
        <taxon>Panheteroptera</taxon>
        <taxon>Cimicomorpha</taxon>
        <taxon>Miridae</taxon>
        <taxon>Dicyphina</taxon>
        <taxon>Nesidiocoris</taxon>
    </lineage>
</organism>
<dbReference type="Pfam" id="PF00057">
    <property type="entry name" value="Ldl_recept_a"/>
    <property type="match status" value="1"/>
</dbReference>
<keyword evidence="2 10" id="KW-0812">Transmembrane</keyword>
<dbReference type="SMART" id="SM00765">
    <property type="entry name" value="MANEC"/>
    <property type="match status" value="1"/>
</dbReference>
<evidence type="ECO:0000256" key="9">
    <source>
        <dbReference type="SAM" id="MobiDB-lite"/>
    </source>
</evidence>
<feature type="chain" id="PRO_5047120621" evidence="11">
    <location>
        <begin position="24"/>
        <end position="662"/>
    </location>
</feature>
<feature type="region of interest" description="Disordered" evidence="9">
    <location>
        <begin position="172"/>
        <end position="193"/>
    </location>
</feature>
<evidence type="ECO:0000256" key="6">
    <source>
        <dbReference type="ARBA" id="ARBA00023157"/>
    </source>
</evidence>
<dbReference type="PROSITE" id="PS01209">
    <property type="entry name" value="LDLRA_1"/>
    <property type="match status" value="1"/>
</dbReference>
<dbReference type="InterPro" id="IPR002172">
    <property type="entry name" value="LDrepeatLR_classA_rpt"/>
</dbReference>
<feature type="domain" description="MANSC" evidence="12">
    <location>
        <begin position="65"/>
        <end position="143"/>
    </location>
</feature>
<evidence type="ECO:0000256" key="1">
    <source>
        <dbReference type="ARBA" id="ARBA00004479"/>
    </source>
</evidence>
<evidence type="ECO:0000256" key="3">
    <source>
        <dbReference type="ARBA" id="ARBA00022729"/>
    </source>
</evidence>
<dbReference type="Proteomes" id="UP001307889">
    <property type="component" value="Chromosome 5"/>
</dbReference>
<evidence type="ECO:0000256" key="2">
    <source>
        <dbReference type="ARBA" id="ARBA00022692"/>
    </source>
</evidence>
<protein>
    <submittedName>
        <fullName evidence="13">MANEC domain</fullName>
    </submittedName>
</protein>
<feature type="region of interest" description="Disordered" evidence="9">
    <location>
        <begin position="424"/>
        <end position="464"/>
    </location>
</feature>
<dbReference type="Gene3D" id="4.10.400.10">
    <property type="entry name" value="Low-density Lipoprotein Receptor"/>
    <property type="match status" value="1"/>
</dbReference>
<feature type="compositionally biased region" description="Polar residues" evidence="9">
    <location>
        <begin position="424"/>
        <end position="437"/>
    </location>
</feature>
<gene>
    <name evidence="13" type="ORF">NTJ_07109</name>
</gene>
<dbReference type="Pfam" id="PF07502">
    <property type="entry name" value="MANEC"/>
    <property type="match status" value="1"/>
</dbReference>
<dbReference type="PROSITE" id="PS50986">
    <property type="entry name" value="MANSC"/>
    <property type="match status" value="1"/>
</dbReference>
<feature type="region of interest" description="Disordered" evidence="9">
    <location>
        <begin position="275"/>
        <end position="295"/>
    </location>
</feature>
<keyword evidence="5 10" id="KW-0472">Membrane</keyword>
<evidence type="ECO:0000313" key="13">
    <source>
        <dbReference type="EMBL" id="BES94300.1"/>
    </source>
</evidence>
<dbReference type="InterPro" id="IPR036055">
    <property type="entry name" value="LDL_receptor-like_sf"/>
</dbReference>
<keyword evidence="3 11" id="KW-0732">Signal</keyword>
<evidence type="ECO:0000256" key="7">
    <source>
        <dbReference type="ARBA" id="ARBA00023180"/>
    </source>
</evidence>
<dbReference type="InterPro" id="IPR011106">
    <property type="entry name" value="MANSC_N"/>
</dbReference>
<dbReference type="EMBL" id="AP028913">
    <property type="protein sequence ID" value="BES94300.1"/>
    <property type="molecule type" value="Genomic_DNA"/>
</dbReference>
<dbReference type="SUPFAM" id="SSF57424">
    <property type="entry name" value="LDL receptor-like module"/>
    <property type="match status" value="1"/>
</dbReference>
<evidence type="ECO:0000256" key="4">
    <source>
        <dbReference type="ARBA" id="ARBA00022989"/>
    </source>
</evidence>
<feature type="compositionally biased region" description="Polar residues" evidence="9">
    <location>
        <begin position="175"/>
        <end position="188"/>
    </location>
</feature>
<feature type="transmembrane region" description="Helical" evidence="10">
    <location>
        <begin position="613"/>
        <end position="633"/>
    </location>
</feature>
<keyword evidence="14" id="KW-1185">Reference proteome</keyword>
<proteinExistence type="predicted"/>
<dbReference type="InterPro" id="IPR023415">
    <property type="entry name" value="LDLR_class-A_CS"/>
</dbReference>
<evidence type="ECO:0000313" key="14">
    <source>
        <dbReference type="Proteomes" id="UP001307889"/>
    </source>
</evidence>
<name>A0ABN7AQ36_9HEMI</name>
<keyword evidence="6" id="KW-1015">Disulfide bond</keyword>
<evidence type="ECO:0000256" key="10">
    <source>
        <dbReference type="SAM" id="Phobius"/>
    </source>
</evidence>
<keyword evidence="7" id="KW-0325">Glycoprotein</keyword>
<evidence type="ECO:0000256" key="8">
    <source>
        <dbReference type="PROSITE-ProRule" id="PRU00124"/>
    </source>
</evidence>
<dbReference type="PROSITE" id="PS50068">
    <property type="entry name" value="LDLRA_2"/>
    <property type="match status" value="1"/>
</dbReference>
<evidence type="ECO:0000256" key="11">
    <source>
        <dbReference type="SAM" id="SignalP"/>
    </source>
</evidence>
<feature type="compositionally biased region" description="Polar residues" evidence="9">
    <location>
        <begin position="280"/>
        <end position="290"/>
    </location>
</feature>
<accession>A0ABN7AQ36</accession>
<comment type="subcellular location">
    <subcellularLocation>
        <location evidence="1">Membrane</location>
        <topology evidence="1">Single-pass type I membrane protein</topology>
    </subcellularLocation>
</comment>
<feature type="signal peptide" evidence="11">
    <location>
        <begin position="1"/>
        <end position="23"/>
    </location>
</feature>
<evidence type="ECO:0000259" key="12">
    <source>
        <dbReference type="PROSITE" id="PS50986"/>
    </source>
</evidence>
<keyword evidence="4 10" id="KW-1133">Transmembrane helix</keyword>
<dbReference type="CDD" id="cd00112">
    <property type="entry name" value="LDLa"/>
    <property type="match status" value="1"/>
</dbReference>
<dbReference type="InterPro" id="IPR013980">
    <property type="entry name" value="MANSC_dom"/>
</dbReference>
<dbReference type="PANTHER" id="PTHR46876">
    <property type="entry name" value="LOW-DENSITY LIPOPROTEIN RECEPTOR-RELATED PROTEIN 11"/>
    <property type="match status" value="1"/>
</dbReference>
<sequence>MRYRSRLSGGPLFLLLICNLALADDVERVAPNLGRLADENSKNEGTILIKRGHYDHSSCRNKFEVHSDKIIRTQDSKALGARYLNEKDVNSRDDCMQLCCNTDDCDVFIFEEVKVPGGCYLFQCGPPEDFKCKFTKYNNYSSGFMSVDRHLHELESQMKYSLHELELTKLRDNYEQQPSSNHKTTPSPKSKEVIQQYGAEPLSEQPNNKKGCSRNQFECHSTGECLAIYNACDGIPQCADGSDESPELGCPSPQLTTMTPPRHAHPTPIPVRHHELVPETTGNGDSSGGSEMSGIPVRKQWPAREEYGAKAHATENERQAGIMNLPEISRAEYGREGEELPNYRGPADPAANRWPSAQYRHEPGSQIFAHKGEGLIPQNSYYQQQQHYAPSEPQPRSGLPYNDPRQIEYAKYLENARYNRLYGQGSSPTNWQPSLKSLNVPELPGQNPEEAPLGRPDVPQGSPYSDYYYEESYKNKLAQQKQQPYIPVPQVPYQPQQPEMPVQLPAQPKEPEVKEQKTEVQVTKPAIAVQTTSAPHAESKGASSSLNSVSNIIALDAASLVTSLAGKEKDAGKAHVHEETIKSSHHRVDKLNVDLRESVFGEEEVRSNSPRGAILSLTMGLCVTGIMLILVGCRMRMVTKRMRRGGKGYAHDADFLVNGMYL</sequence>
<reference evidence="13 14" key="1">
    <citation type="submission" date="2023-09" db="EMBL/GenBank/DDBJ databases">
        <title>Nesidiocoris tenuis whole genome shotgun sequence.</title>
        <authorList>
            <person name="Shibata T."/>
            <person name="Shimoda M."/>
            <person name="Kobayashi T."/>
            <person name="Uehara T."/>
        </authorList>
    </citation>
    <scope>NUCLEOTIDE SEQUENCE [LARGE SCALE GENOMIC DNA]</scope>
    <source>
        <strain evidence="13 14">Japan</strain>
    </source>
</reference>
<comment type="caution">
    <text evidence="8">Lacks conserved residue(s) required for the propagation of feature annotation.</text>
</comment>
<dbReference type="SMART" id="SM00192">
    <property type="entry name" value="LDLa"/>
    <property type="match status" value="1"/>
</dbReference>
<feature type="region of interest" description="Disordered" evidence="9">
    <location>
        <begin position="383"/>
        <end position="403"/>
    </location>
</feature>